<dbReference type="Gene3D" id="4.10.1060.10">
    <property type="entry name" value="Zinc finger, RanBP2-type"/>
    <property type="match status" value="1"/>
</dbReference>
<evidence type="ECO:0000313" key="10">
    <source>
        <dbReference type="Proteomes" id="UP000683360"/>
    </source>
</evidence>
<evidence type="ECO:0000256" key="4">
    <source>
        <dbReference type="PROSITE-ProRule" id="PRU00322"/>
    </source>
</evidence>
<dbReference type="PROSITE" id="PS50103">
    <property type="entry name" value="ZF_C3H1"/>
    <property type="match status" value="1"/>
</dbReference>
<evidence type="ECO:0000256" key="1">
    <source>
        <dbReference type="ARBA" id="ARBA00022723"/>
    </source>
</evidence>
<dbReference type="InterPro" id="IPR001876">
    <property type="entry name" value="Znf_RanBP2"/>
</dbReference>
<evidence type="ECO:0000259" key="7">
    <source>
        <dbReference type="PROSITE" id="PS50103"/>
    </source>
</evidence>
<evidence type="ECO:0000256" key="3">
    <source>
        <dbReference type="ARBA" id="ARBA00022833"/>
    </source>
</evidence>
<feature type="region of interest" description="Disordered" evidence="6">
    <location>
        <begin position="40"/>
        <end position="68"/>
    </location>
</feature>
<keyword evidence="2 4" id="KW-0863">Zinc-finger</keyword>
<feature type="zinc finger region" description="C3H1-type" evidence="5">
    <location>
        <begin position="225"/>
        <end position="254"/>
    </location>
</feature>
<organism evidence="9 10">
    <name type="scientific">Mytilus edulis</name>
    <name type="common">Blue mussel</name>
    <dbReference type="NCBI Taxonomy" id="6550"/>
    <lineage>
        <taxon>Eukaryota</taxon>
        <taxon>Metazoa</taxon>
        <taxon>Spiralia</taxon>
        <taxon>Lophotrochozoa</taxon>
        <taxon>Mollusca</taxon>
        <taxon>Bivalvia</taxon>
        <taxon>Autobranchia</taxon>
        <taxon>Pteriomorphia</taxon>
        <taxon>Mytilida</taxon>
        <taxon>Mytiloidea</taxon>
        <taxon>Mytilidae</taxon>
        <taxon>Mytilinae</taxon>
        <taxon>Mytilus</taxon>
    </lineage>
</organism>
<dbReference type="PROSITE" id="PS50199">
    <property type="entry name" value="ZF_RANBP2_2"/>
    <property type="match status" value="1"/>
</dbReference>
<dbReference type="AlphaFoldDB" id="A0A8S3UP41"/>
<evidence type="ECO:0000256" key="6">
    <source>
        <dbReference type="SAM" id="MobiDB-lite"/>
    </source>
</evidence>
<feature type="region of interest" description="Disordered" evidence="6">
    <location>
        <begin position="305"/>
        <end position="327"/>
    </location>
</feature>
<dbReference type="OrthoDB" id="6088165at2759"/>
<dbReference type="PROSITE" id="PS01358">
    <property type="entry name" value="ZF_RANBP2_1"/>
    <property type="match status" value="1"/>
</dbReference>
<keyword evidence="10" id="KW-1185">Reference proteome</keyword>
<feature type="domain" description="RanBP2-type" evidence="8">
    <location>
        <begin position="358"/>
        <end position="388"/>
    </location>
</feature>
<feature type="compositionally biased region" description="Polar residues" evidence="6">
    <location>
        <begin position="43"/>
        <end position="68"/>
    </location>
</feature>
<reference evidence="9" key="1">
    <citation type="submission" date="2021-03" db="EMBL/GenBank/DDBJ databases">
        <authorList>
            <person name="Bekaert M."/>
        </authorList>
    </citation>
    <scope>NUCLEOTIDE SEQUENCE</scope>
</reference>
<evidence type="ECO:0000256" key="5">
    <source>
        <dbReference type="PROSITE-ProRule" id="PRU00723"/>
    </source>
</evidence>
<gene>
    <name evidence="9" type="ORF">MEDL_56561</name>
</gene>
<dbReference type="Proteomes" id="UP000683360">
    <property type="component" value="Unassembled WGS sequence"/>
</dbReference>
<accession>A0A8S3UP41</accession>
<comment type="caution">
    <text evidence="9">The sequence shown here is derived from an EMBL/GenBank/DDBJ whole genome shotgun (WGS) entry which is preliminary data.</text>
</comment>
<keyword evidence="3 5" id="KW-0862">Zinc</keyword>
<dbReference type="EMBL" id="CAJPWZ010002738">
    <property type="protein sequence ID" value="CAG2244511.1"/>
    <property type="molecule type" value="Genomic_DNA"/>
</dbReference>
<feature type="domain" description="C3H1-type" evidence="7">
    <location>
        <begin position="225"/>
        <end position="254"/>
    </location>
</feature>
<dbReference type="GO" id="GO:0008270">
    <property type="term" value="F:zinc ion binding"/>
    <property type="evidence" value="ECO:0007669"/>
    <property type="project" value="UniProtKB-KW"/>
</dbReference>
<dbReference type="InterPro" id="IPR000571">
    <property type="entry name" value="Znf_CCCH"/>
</dbReference>
<feature type="compositionally biased region" description="Polar residues" evidence="6">
    <location>
        <begin position="308"/>
        <end position="318"/>
    </location>
</feature>
<evidence type="ECO:0000256" key="2">
    <source>
        <dbReference type="ARBA" id="ARBA00022771"/>
    </source>
</evidence>
<proteinExistence type="predicted"/>
<evidence type="ECO:0000259" key="8">
    <source>
        <dbReference type="PROSITE" id="PS50199"/>
    </source>
</evidence>
<evidence type="ECO:0000313" key="9">
    <source>
        <dbReference type="EMBL" id="CAG2244511.1"/>
    </source>
</evidence>
<name>A0A8S3UP41_MYTED</name>
<protein>
    <recommendedName>
        <fullName evidence="11">RanBP2-type domain-containing protein</fullName>
    </recommendedName>
</protein>
<keyword evidence="1 5" id="KW-0479">Metal-binding</keyword>
<sequence>MGSGNSTMKKTSQSHGTQTTMDCNNLKYDDSSASDHCTKVDTFPSQKTQSNSHNDVNVQKETQSQDSTGNMQSQVAVICQYEIKGINANDIFKYIVTTFGEGCTFEKFCKRCKIFPEKANISLWFEKHTSKFRLYKDMGKIIYICPYLENTSVCFHYNNVHGPGVCTEANCSHFHICRRSVRNNACPYKKCTLDHDFTNEHNLQLKKQLEMDDLQDTPMKKVLNGRYPAICQTYYSGQGHCKRGVKCPYLHLCGLYKFEKCKEPCTLNLSHNLKTEHNGWVLDAFEMRHWPEESIMKKVYVPSKRSQDSNSCNSNTEPRNGRDVFDSDDDDLQNGSDFFLVFVYLATSYSPELTTREKSNKMWICSKCFMENSVENESCSKCDTARPQSRSAKAKVSPKESDTRKLNARKECTLNEPIGVIKNFGF</sequence>
<evidence type="ECO:0008006" key="11">
    <source>
        <dbReference type="Google" id="ProtNLM"/>
    </source>
</evidence>